<dbReference type="InterPro" id="IPR040442">
    <property type="entry name" value="Pyrv_kinase-like_dom_sf"/>
</dbReference>
<dbReference type="PANTHER" id="PTHR42905:SF16">
    <property type="entry name" value="CARBOXYPHOSPHONOENOLPYRUVATE PHOSPHONOMUTASE-LIKE PROTEIN (AFU_ORTHOLOGUE AFUA_5G07230)"/>
    <property type="match status" value="1"/>
</dbReference>
<dbReference type="CDD" id="cd00377">
    <property type="entry name" value="ICL_PEPM"/>
    <property type="match status" value="1"/>
</dbReference>
<protein>
    <recommendedName>
        <fullName evidence="3">2-methylisocitrate lyase-like PEP mutase family enzyme</fullName>
    </recommendedName>
</protein>
<dbReference type="Gene3D" id="3.20.20.60">
    <property type="entry name" value="Phosphoenolpyruvate-binding domains"/>
    <property type="match status" value="1"/>
</dbReference>
<accession>A0ABQ4D269</accession>
<reference evidence="1 2" key="1">
    <citation type="submission" date="2021-01" db="EMBL/GenBank/DDBJ databases">
        <title>Whole genome shotgun sequence of Asanoa siamensis NBRC 107932.</title>
        <authorList>
            <person name="Komaki H."/>
            <person name="Tamura T."/>
        </authorList>
    </citation>
    <scope>NUCLEOTIDE SEQUENCE [LARGE SCALE GENOMIC DNA]</scope>
    <source>
        <strain evidence="1 2">NBRC 107932</strain>
    </source>
</reference>
<keyword evidence="2" id="KW-1185">Reference proteome</keyword>
<name>A0ABQ4D269_9ACTN</name>
<dbReference type="SUPFAM" id="SSF51621">
    <property type="entry name" value="Phosphoenolpyruvate/pyruvate domain"/>
    <property type="match status" value="1"/>
</dbReference>
<sequence length="251" mass="25375">MTHELFRSGRPLVLPNAWDVASAKLIERAGAVAIATTSAGVAWGLGHRDGGAIGRAAALEMVARIVAATSVPVTADVEDGYGDVAGTVKGVVDAGAVGVNIEDGIHAEPDRIATARRTAGTDLFLNARVDTYLLGIGAPERRLDETLDRAAAYVEAGADGIFVPGVTDADTIAALAKALPVPLNVMAGPGSPAVADLVALGVARVSVGPAITLAAYAATRRAARELLTTGTYGALDGDTPSVADIEMLMGQ</sequence>
<evidence type="ECO:0000313" key="1">
    <source>
        <dbReference type="EMBL" id="GIF77212.1"/>
    </source>
</evidence>
<organism evidence="1 2">
    <name type="scientific">Asanoa siamensis</name>
    <dbReference type="NCBI Taxonomy" id="926357"/>
    <lineage>
        <taxon>Bacteria</taxon>
        <taxon>Bacillati</taxon>
        <taxon>Actinomycetota</taxon>
        <taxon>Actinomycetes</taxon>
        <taxon>Micromonosporales</taxon>
        <taxon>Micromonosporaceae</taxon>
        <taxon>Asanoa</taxon>
    </lineage>
</organism>
<dbReference type="EMBL" id="BONE01000082">
    <property type="protein sequence ID" value="GIF77212.1"/>
    <property type="molecule type" value="Genomic_DNA"/>
</dbReference>
<dbReference type="RefSeq" id="WP_203718065.1">
    <property type="nucleotide sequence ID" value="NZ_BONE01000082.1"/>
</dbReference>
<dbReference type="InterPro" id="IPR039556">
    <property type="entry name" value="ICL/PEPM"/>
</dbReference>
<dbReference type="InterPro" id="IPR015813">
    <property type="entry name" value="Pyrv/PenolPyrv_kinase-like_dom"/>
</dbReference>
<comment type="caution">
    <text evidence="1">The sequence shown here is derived from an EMBL/GenBank/DDBJ whole genome shotgun (WGS) entry which is preliminary data.</text>
</comment>
<dbReference type="Proteomes" id="UP000604117">
    <property type="component" value="Unassembled WGS sequence"/>
</dbReference>
<gene>
    <name evidence="1" type="ORF">Asi02nite_67300</name>
</gene>
<dbReference type="Pfam" id="PF13714">
    <property type="entry name" value="PEP_mutase"/>
    <property type="match status" value="1"/>
</dbReference>
<evidence type="ECO:0000313" key="2">
    <source>
        <dbReference type="Proteomes" id="UP000604117"/>
    </source>
</evidence>
<dbReference type="PANTHER" id="PTHR42905">
    <property type="entry name" value="PHOSPHOENOLPYRUVATE CARBOXYLASE"/>
    <property type="match status" value="1"/>
</dbReference>
<evidence type="ECO:0008006" key="3">
    <source>
        <dbReference type="Google" id="ProtNLM"/>
    </source>
</evidence>
<proteinExistence type="predicted"/>